<name>A0AAD0EDQ7_9RHOB</name>
<organism evidence="2 3">
    <name type="scientific">Phaeobacter gallaeciensis</name>
    <dbReference type="NCBI Taxonomy" id="60890"/>
    <lineage>
        <taxon>Bacteria</taxon>
        <taxon>Pseudomonadati</taxon>
        <taxon>Pseudomonadota</taxon>
        <taxon>Alphaproteobacteria</taxon>
        <taxon>Rhodobacterales</taxon>
        <taxon>Roseobacteraceae</taxon>
        <taxon>Phaeobacter</taxon>
    </lineage>
</organism>
<evidence type="ECO:0000313" key="2">
    <source>
        <dbReference type="EMBL" id="ATF08342.1"/>
    </source>
</evidence>
<evidence type="ECO:0000259" key="1">
    <source>
        <dbReference type="Pfam" id="PF24623"/>
    </source>
</evidence>
<dbReference type="EMBL" id="CP010790">
    <property type="protein sequence ID" value="ATF08342.1"/>
    <property type="molecule type" value="Genomic_DNA"/>
</dbReference>
<dbReference type="RefSeq" id="WP_096705211.1">
    <property type="nucleotide sequence ID" value="NZ_CP010679.1"/>
</dbReference>
<sequence>MPDFTAHRHPVLAVRCPDCGRVPGVWCRRPSGHMASDFHHSRKVEADRVFIDQHGPDASILCDGDGWIVDPRGRVGIRLQPEQLAWF</sequence>
<accession>A0AAD0EDQ7</accession>
<dbReference type="Proteomes" id="UP000217545">
    <property type="component" value="Plasmid pP63_f"/>
</dbReference>
<dbReference type="Pfam" id="PF24623">
    <property type="entry name" value="Phage_zn_bind_8"/>
    <property type="match status" value="1"/>
</dbReference>
<proteinExistence type="predicted"/>
<geneLocation type="plasmid" evidence="3">
    <name>pp63_f</name>
</geneLocation>
<dbReference type="InterPro" id="IPR056911">
    <property type="entry name" value="Phage_Znf_bind_put"/>
</dbReference>
<keyword evidence="2" id="KW-0614">Plasmid</keyword>
<reference evidence="2 3" key="1">
    <citation type="journal article" date="2017" name="Front. Microbiol.">
        <title>Phaeobacter piscinae sp. nov., a species of the Roseobacter group and potential aquaculture probiont.</title>
        <authorList>
            <person name="Sonnenschein E.C."/>
            <person name="Phippen C.B.W."/>
            <person name="Nielsen K.F."/>
            <person name="Mateiu R.V."/>
            <person name="Melchiorsen J."/>
            <person name="Gram L."/>
            <person name="Overmann J."/>
            <person name="Freese H.M."/>
        </authorList>
    </citation>
    <scope>NUCLEOTIDE SEQUENCE [LARGE SCALE GENOMIC DNA]</scope>
    <source>
        <strain evidence="2 3">P63</strain>
    </source>
</reference>
<evidence type="ECO:0000313" key="3">
    <source>
        <dbReference type="Proteomes" id="UP000217545"/>
    </source>
</evidence>
<feature type="domain" description="DNA-binding phage zinc finger" evidence="1">
    <location>
        <begin position="6"/>
        <end position="47"/>
    </location>
</feature>
<gene>
    <name evidence="2" type="ORF">PhaeoP63_04312</name>
</gene>
<dbReference type="AlphaFoldDB" id="A0AAD0EDQ7"/>
<protein>
    <recommendedName>
        <fullName evidence="1">DNA-binding phage zinc finger domain-containing protein</fullName>
    </recommendedName>
</protein>